<dbReference type="EMBL" id="JAOPGA020001266">
    <property type="protein sequence ID" value="KAL0486782.1"/>
    <property type="molecule type" value="Genomic_DNA"/>
</dbReference>
<name>A0AAW2ZA86_9EUKA</name>
<feature type="compositionally biased region" description="Polar residues" evidence="1">
    <location>
        <begin position="73"/>
        <end position="93"/>
    </location>
</feature>
<dbReference type="Proteomes" id="UP001431209">
    <property type="component" value="Unassembled WGS sequence"/>
</dbReference>
<feature type="region of interest" description="Disordered" evidence="1">
    <location>
        <begin position="32"/>
        <end position="54"/>
    </location>
</feature>
<evidence type="ECO:0000256" key="1">
    <source>
        <dbReference type="SAM" id="MobiDB-lite"/>
    </source>
</evidence>
<protein>
    <submittedName>
        <fullName evidence="2">Glycine dehydrogenase (Decarboxylating) subunit 2</fullName>
    </submittedName>
</protein>
<keyword evidence="3" id="KW-1185">Reference proteome</keyword>
<evidence type="ECO:0000313" key="2">
    <source>
        <dbReference type="EMBL" id="KAL0486782.1"/>
    </source>
</evidence>
<comment type="caution">
    <text evidence="2">The sequence shown here is derived from an EMBL/GenBank/DDBJ whole genome shotgun (WGS) entry which is preliminary data.</text>
</comment>
<proteinExistence type="predicted"/>
<reference evidence="2 3" key="1">
    <citation type="submission" date="2024-03" db="EMBL/GenBank/DDBJ databases">
        <title>The Acrasis kona genome and developmental transcriptomes reveal deep origins of eukaryotic multicellular pathways.</title>
        <authorList>
            <person name="Sheikh S."/>
            <person name="Fu C.-J."/>
            <person name="Brown M.W."/>
            <person name="Baldauf S.L."/>
        </authorList>
    </citation>
    <scope>NUCLEOTIDE SEQUENCE [LARGE SCALE GENOMIC DNA]</scope>
    <source>
        <strain evidence="2 3">ATCC MYA-3509</strain>
    </source>
</reference>
<gene>
    <name evidence="2" type="ORF">AKO1_012127</name>
</gene>
<sequence>MKKNNLNISIQEECAVRKDPLASPRLGRIVSFITRKNNTSPSPTPSPTQPKESLKNFVDDIEGTRVEEETTDEQQNTPVQSTVNNSTEISSNVASRKVVVKRKYLPRSLRVDSE</sequence>
<accession>A0AAW2ZA86</accession>
<evidence type="ECO:0000313" key="3">
    <source>
        <dbReference type="Proteomes" id="UP001431209"/>
    </source>
</evidence>
<organism evidence="2 3">
    <name type="scientific">Acrasis kona</name>
    <dbReference type="NCBI Taxonomy" id="1008807"/>
    <lineage>
        <taxon>Eukaryota</taxon>
        <taxon>Discoba</taxon>
        <taxon>Heterolobosea</taxon>
        <taxon>Tetramitia</taxon>
        <taxon>Eutetramitia</taxon>
        <taxon>Acrasidae</taxon>
        <taxon>Acrasis</taxon>
    </lineage>
</organism>
<dbReference type="AlphaFoldDB" id="A0AAW2ZA86"/>
<feature type="region of interest" description="Disordered" evidence="1">
    <location>
        <begin position="67"/>
        <end position="93"/>
    </location>
</feature>